<dbReference type="EMBL" id="JAUNZN010000001">
    <property type="protein sequence ID" value="KAK4833001.1"/>
    <property type="molecule type" value="Genomic_DNA"/>
</dbReference>
<dbReference type="SUPFAM" id="SSF53098">
    <property type="entry name" value="Ribonuclease H-like"/>
    <property type="match status" value="1"/>
</dbReference>
<comment type="caution">
    <text evidence="2">The sequence shown here is derived from an EMBL/GenBank/DDBJ whole genome shotgun (WGS) entry which is preliminary data.</text>
</comment>
<dbReference type="AlphaFoldDB" id="A0AAN7QAG4"/>
<dbReference type="InterPro" id="IPR036397">
    <property type="entry name" value="RNaseH_sf"/>
</dbReference>
<reference evidence="2 3" key="1">
    <citation type="journal article" date="2023" name="J. Hered.">
        <title>Chromosome-level genome of the wood stork (Mycteria americana) provides insight into avian chromosome evolution.</title>
        <authorList>
            <person name="Flamio R. Jr."/>
            <person name="Ramstad K.M."/>
        </authorList>
    </citation>
    <scope>NUCLEOTIDE SEQUENCE [LARGE SCALE GENOMIC DNA]</scope>
    <source>
        <strain evidence="2">JAX WOST 10</strain>
    </source>
</reference>
<name>A0AAN7QAG4_MYCAM</name>
<evidence type="ECO:0000313" key="3">
    <source>
        <dbReference type="Proteomes" id="UP001333110"/>
    </source>
</evidence>
<evidence type="ECO:0008006" key="4">
    <source>
        <dbReference type="Google" id="ProtNLM"/>
    </source>
</evidence>
<keyword evidence="3" id="KW-1185">Reference proteome</keyword>
<feature type="region of interest" description="Disordered" evidence="1">
    <location>
        <begin position="116"/>
        <end position="136"/>
    </location>
</feature>
<sequence length="250" mass="27751">METIAQVIHECETCSAIKQSKRLKPPWYGGLWLKYKYGEAWQIDYITLPQTRQGKRYVLTMVQATTRWLETYPVPHATAWNTILGLEKQTGRQKTVVPGTGTQVLAAGAAGAASVRRGRGCPVPDTAGSSRLQGTHPRAWLSPSAKVQLHFFVPNSFTHLQSSPSGIEGMELGRRVGLLEPSSMGQPQPLFTEATPAASHCQHLDTCTQYTQAFKLFVYRQRLISAQQSHVVGRVTTMTQRNRLASNFIN</sequence>
<protein>
    <recommendedName>
        <fullName evidence="4">Integrase zinc-binding domain-containing protein</fullName>
    </recommendedName>
</protein>
<dbReference type="InterPro" id="IPR012337">
    <property type="entry name" value="RNaseH-like_sf"/>
</dbReference>
<evidence type="ECO:0000256" key="1">
    <source>
        <dbReference type="SAM" id="MobiDB-lite"/>
    </source>
</evidence>
<dbReference type="Gene3D" id="3.30.420.10">
    <property type="entry name" value="Ribonuclease H-like superfamily/Ribonuclease H"/>
    <property type="match status" value="1"/>
</dbReference>
<dbReference type="Proteomes" id="UP001333110">
    <property type="component" value="Unassembled WGS sequence"/>
</dbReference>
<feature type="non-terminal residue" evidence="2">
    <location>
        <position position="250"/>
    </location>
</feature>
<accession>A0AAN7QAG4</accession>
<evidence type="ECO:0000313" key="2">
    <source>
        <dbReference type="EMBL" id="KAK4833001.1"/>
    </source>
</evidence>
<gene>
    <name evidence="2" type="ORF">QYF61_027025</name>
</gene>
<organism evidence="2 3">
    <name type="scientific">Mycteria americana</name>
    <name type="common">Wood stork</name>
    <dbReference type="NCBI Taxonomy" id="33587"/>
    <lineage>
        <taxon>Eukaryota</taxon>
        <taxon>Metazoa</taxon>
        <taxon>Chordata</taxon>
        <taxon>Craniata</taxon>
        <taxon>Vertebrata</taxon>
        <taxon>Euteleostomi</taxon>
        <taxon>Archelosauria</taxon>
        <taxon>Archosauria</taxon>
        <taxon>Dinosauria</taxon>
        <taxon>Saurischia</taxon>
        <taxon>Theropoda</taxon>
        <taxon>Coelurosauria</taxon>
        <taxon>Aves</taxon>
        <taxon>Neognathae</taxon>
        <taxon>Neoaves</taxon>
        <taxon>Aequornithes</taxon>
        <taxon>Ciconiiformes</taxon>
        <taxon>Ciconiidae</taxon>
        <taxon>Mycteria</taxon>
    </lineage>
</organism>
<proteinExistence type="predicted"/>
<dbReference type="GO" id="GO:0003676">
    <property type="term" value="F:nucleic acid binding"/>
    <property type="evidence" value="ECO:0007669"/>
    <property type="project" value="InterPro"/>
</dbReference>